<dbReference type="PROSITE" id="PS50077">
    <property type="entry name" value="HEAT_REPEAT"/>
    <property type="match status" value="1"/>
</dbReference>
<evidence type="ECO:0000256" key="1">
    <source>
        <dbReference type="ARBA" id="ARBA00004514"/>
    </source>
</evidence>
<evidence type="ECO:0000313" key="6">
    <source>
        <dbReference type="EMBL" id="AIR85916.1"/>
    </source>
</evidence>
<dbReference type="Gene3D" id="1.20.58.380">
    <property type="entry name" value="Flagellar protein flit"/>
    <property type="match status" value="1"/>
</dbReference>
<evidence type="ECO:0000256" key="2">
    <source>
        <dbReference type="ARBA" id="ARBA00022490"/>
    </source>
</evidence>
<comment type="subcellular location">
    <subcellularLocation>
        <location evidence="1">Cytoplasm</location>
        <location evidence="1">Cytosol</location>
    </subcellularLocation>
</comment>
<name>A0ABM5RIW5_9GAMM</name>
<dbReference type="InterPro" id="IPR008622">
    <property type="entry name" value="FliT"/>
</dbReference>
<keyword evidence="3" id="KW-1005">Bacterial flagellum biogenesis</keyword>
<proteinExistence type="predicted"/>
<keyword evidence="6" id="KW-0966">Cell projection</keyword>
<keyword evidence="4" id="KW-0143">Chaperone</keyword>
<evidence type="ECO:0000256" key="5">
    <source>
        <dbReference type="ARBA" id="ARBA00093797"/>
    </source>
</evidence>
<gene>
    <name evidence="6" type="ORF">LH22_10750</name>
</gene>
<keyword evidence="2" id="KW-0963">Cytoplasm</keyword>
<keyword evidence="6" id="KW-0969">Cilium</keyword>
<dbReference type="Pfam" id="PF05400">
    <property type="entry name" value="FliT"/>
    <property type="match status" value="1"/>
</dbReference>
<dbReference type="InterPro" id="IPR021133">
    <property type="entry name" value="HEAT_type_2"/>
</dbReference>
<evidence type="ECO:0000313" key="7">
    <source>
        <dbReference type="Proteomes" id="UP000029495"/>
    </source>
</evidence>
<dbReference type="Proteomes" id="UP000029495">
    <property type="component" value="Chromosome"/>
</dbReference>
<accession>A0ABM5RIW5</accession>
<dbReference type="EMBL" id="CP009454">
    <property type="protein sequence ID" value="AIR85916.1"/>
    <property type="molecule type" value="Genomic_DNA"/>
</dbReference>
<dbReference type="NCBIfam" id="NF007836">
    <property type="entry name" value="PRK10548.1"/>
    <property type="match status" value="1"/>
</dbReference>
<dbReference type="RefSeq" id="WP_038646372.1">
    <property type="nucleotide sequence ID" value="NZ_CP009454.1"/>
</dbReference>
<keyword evidence="6" id="KW-0282">Flagellum</keyword>
<keyword evidence="7" id="KW-1185">Reference proteome</keyword>
<evidence type="ECO:0000256" key="4">
    <source>
        <dbReference type="ARBA" id="ARBA00023186"/>
    </source>
</evidence>
<reference evidence="6 7" key="1">
    <citation type="submission" date="2014-09" db="EMBL/GenBank/DDBJ databases">
        <authorList>
            <person name="Chan K.-G."/>
        </authorList>
    </citation>
    <scope>NUCLEOTIDE SEQUENCE [LARGE SCALE GENOMIC DNA]</scope>
    <source>
        <strain evidence="6 7">ND04</strain>
    </source>
</reference>
<organism evidence="6 7">
    <name type="scientific">Pantoea rwandensis</name>
    <dbReference type="NCBI Taxonomy" id="1076550"/>
    <lineage>
        <taxon>Bacteria</taxon>
        <taxon>Pseudomonadati</taxon>
        <taxon>Pseudomonadota</taxon>
        <taxon>Gammaproteobacteria</taxon>
        <taxon>Enterobacterales</taxon>
        <taxon>Erwiniaceae</taxon>
        <taxon>Pantoea</taxon>
    </lineage>
</organism>
<protein>
    <recommendedName>
        <fullName evidence="5">Flagellar protein FliT</fullName>
    </recommendedName>
</protein>
<evidence type="ECO:0000256" key="3">
    <source>
        <dbReference type="ARBA" id="ARBA00022795"/>
    </source>
</evidence>
<sequence>MNNAPQLINVYQQLLDLSHGMLRLAADGEWDDLIIKEVDYVSAVQTLARSTEASPPSNSMQEQLRPVLRHILDNESEVRRLLQARMDELSQLIGQSTMQKSVMSAYGKQGNVYLPQN</sequence>